<feature type="region of interest" description="Disordered" evidence="3">
    <location>
        <begin position="319"/>
        <end position="350"/>
    </location>
</feature>
<evidence type="ECO:0000256" key="2">
    <source>
        <dbReference type="PROSITE-ProRule" id="PRU00176"/>
    </source>
</evidence>
<dbReference type="GO" id="GO:0003723">
    <property type="term" value="F:RNA binding"/>
    <property type="evidence" value="ECO:0007669"/>
    <property type="project" value="UniProtKB-UniRule"/>
</dbReference>
<comment type="caution">
    <text evidence="5">The sequence shown here is derived from an EMBL/GenBank/DDBJ whole genome shotgun (WGS) entry which is preliminary data.</text>
</comment>
<reference evidence="5" key="1">
    <citation type="submission" date="2023-03" db="EMBL/GenBank/DDBJ databases">
        <title>Massive genome expansion in bonnet fungi (Mycena s.s.) driven by repeated elements and novel gene families across ecological guilds.</title>
        <authorList>
            <consortium name="Lawrence Berkeley National Laboratory"/>
            <person name="Harder C.B."/>
            <person name="Miyauchi S."/>
            <person name="Viragh M."/>
            <person name="Kuo A."/>
            <person name="Thoen E."/>
            <person name="Andreopoulos B."/>
            <person name="Lu D."/>
            <person name="Skrede I."/>
            <person name="Drula E."/>
            <person name="Henrissat B."/>
            <person name="Morin E."/>
            <person name="Kohler A."/>
            <person name="Barry K."/>
            <person name="LaButti K."/>
            <person name="Morin E."/>
            <person name="Salamov A."/>
            <person name="Lipzen A."/>
            <person name="Mereny Z."/>
            <person name="Hegedus B."/>
            <person name="Baldrian P."/>
            <person name="Stursova M."/>
            <person name="Weitz H."/>
            <person name="Taylor A."/>
            <person name="Grigoriev I.V."/>
            <person name="Nagy L.G."/>
            <person name="Martin F."/>
            <person name="Kauserud H."/>
        </authorList>
    </citation>
    <scope>NUCLEOTIDE SEQUENCE</scope>
    <source>
        <strain evidence="5">9144</strain>
    </source>
</reference>
<dbReference type="InterPro" id="IPR052462">
    <property type="entry name" value="SLIRP/GR-RBP-like"/>
</dbReference>
<gene>
    <name evidence="5" type="ORF">GGX14DRAFT_505309</name>
</gene>
<evidence type="ECO:0000259" key="4">
    <source>
        <dbReference type="PROSITE" id="PS50102"/>
    </source>
</evidence>
<name>A0AAD6UW64_9AGAR</name>
<dbReference type="AlphaFoldDB" id="A0AAD6UW64"/>
<dbReference type="CDD" id="cd00590">
    <property type="entry name" value="RRM_SF"/>
    <property type="match status" value="2"/>
</dbReference>
<evidence type="ECO:0000256" key="3">
    <source>
        <dbReference type="SAM" id="MobiDB-lite"/>
    </source>
</evidence>
<dbReference type="Proteomes" id="UP001219525">
    <property type="component" value="Unassembled WGS sequence"/>
</dbReference>
<accession>A0AAD6UW64</accession>
<dbReference type="InterPro" id="IPR035979">
    <property type="entry name" value="RBD_domain_sf"/>
</dbReference>
<keyword evidence="6" id="KW-1185">Reference proteome</keyword>
<protein>
    <recommendedName>
        <fullName evidence="4">RRM domain-containing protein</fullName>
    </recommendedName>
</protein>
<dbReference type="Pfam" id="PF00076">
    <property type="entry name" value="RRM_1"/>
    <property type="match status" value="3"/>
</dbReference>
<evidence type="ECO:0000313" key="6">
    <source>
        <dbReference type="Proteomes" id="UP001219525"/>
    </source>
</evidence>
<dbReference type="PROSITE" id="PS50102">
    <property type="entry name" value="RRM"/>
    <property type="match status" value="3"/>
</dbReference>
<proteinExistence type="predicted"/>
<evidence type="ECO:0000256" key="1">
    <source>
        <dbReference type="ARBA" id="ARBA00022884"/>
    </source>
</evidence>
<feature type="domain" description="RRM" evidence="4">
    <location>
        <begin position="64"/>
        <end position="139"/>
    </location>
</feature>
<feature type="domain" description="RRM" evidence="4">
    <location>
        <begin position="248"/>
        <end position="325"/>
    </location>
</feature>
<keyword evidence="1 2" id="KW-0694">RNA-binding</keyword>
<dbReference type="InterPro" id="IPR000504">
    <property type="entry name" value="RRM_dom"/>
</dbReference>
<evidence type="ECO:0000313" key="5">
    <source>
        <dbReference type="EMBL" id="KAJ7194971.1"/>
    </source>
</evidence>
<dbReference type="PANTHER" id="PTHR48027">
    <property type="entry name" value="HETEROGENEOUS NUCLEAR RIBONUCLEOPROTEIN 87F-RELATED"/>
    <property type="match status" value="1"/>
</dbReference>
<organism evidence="5 6">
    <name type="scientific">Mycena pura</name>
    <dbReference type="NCBI Taxonomy" id="153505"/>
    <lineage>
        <taxon>Eukaryota</taxon>
        <taxon>Fungi</taxon>
        <taxon>Dikarya</taxon>
        <taxon>Basidiomycota</taxon>
        <taxon>Agaricomycotina</taxon>
        <taxon>Agaricomycetes</taxon>
        <taxon>Agaricomycetidae</taxon>
        <taxon>Agaricales</taxon>
        <taxon>Marasmiineae</taxon>
        <taxon>Mycenaceae</taxon>
        <taxon>Mycena</taxon>
    </lineage>
</organism>
<feature type="domain" description="RRM" evidence="4">
    <location>
        <begin position="159"/>
        <end position="238"/>
    </location>
</feature>
<dbReference type="SMART" id="SM00360">
    <property type="entry name" value="RRM"/>
    <property type="match status" value="3"/>
</dbReference>
<dbReference type="Gene3D" id="3.30.70.330">
    <property type="match status" value="3"/>
</dbReference>
<dbReference type="InterPro" id="IPR012677">
    <property type="entry name" value="Nucleotide-bd_a/b_plait_sf"/>
</dbReference>
<dbReference type="EMBL" id="JARJCW010000094">
    <property type="protein sequence ID" value="KAJ7194971.1"/>
    <property type="molecule type" value="Genomic_DNA"/>
</dbReference>
<feature type="compositionally biased region" description="Gly residues" evidence="3">
    <location>
        <begin position="334"/>
        <end position="350"/>
    </location>
</feature>
<sequence length="428" mass="46970">MLVNALRRQARTAAAAAIQRTHVSVAARLMRPNPIALRTLSTTLVRRFENLTQNLKHSANPPNRQLFLGNMPYEATESDLREILEPYGQLESVRMIMNPDGSSRGFGYATFATQQDADAAFHAELRVMDRVIRSDYTLPRNESTRAGAASGRAPSPPGRVLFVGNLPFGSDEADLREKFEPFGPIKSIRMALRDNGESRGFAHVEYMREEDSIAAFESFVEEPLYMLDRNVRVDYAPTRRTSTNPPSHKLYFYDFRGTEDALRSALKEFGSSVQHTFFLRNQMTGELTGSGFVEFMAVERATEALENLNGKMTPFGPLNLEYSAPRSANSPQRGAGGDGQRGYGGGAGGGRGGYSGGRGGYSGGGGRGGGYGGWGGFQLAFPPMPQNGILSRSRLASPSRWGPRRPPIVRTSLYWTCLPCTLFRTVIT</sequence>
<dbReference type="SUPFAM" id="SSF54928">
    <property type="entry name" value="RNA-binding domain, RBD"/>
    <property type="match status" value="3"/>
</dbReference>